<dbReference type="InterPro" id="IPR035513">
    <property type="entry name" value="Invertase/methylesterase_inhib"/>
</dbReference>
<dbReference type="SMART" id="SM00856">
    <property type="entry name" value="PMEI"/>
    <property type="match status" value="1"/>
</dbReference>
<dbReference type="GO" id="GO:0004857">
    <property type="term" value="F:enzyme inhibitor activity"/>
    <property type="evidence" value="ECO:0007669"/>
    <property type="project" value="InterPro"/>
</dbReference>
<comment type="similarity">
    <text evidence="3">Belongs to the PMEI family.</text>
</comment>
<protein>
    <recommendedName>
        <fullName evidence="5">Pectinesterase inhibitor domain-containing protein</fullName>
    </recommendedName>
</protein>
<evidence type="ECO:0000313" key="6">
    <source>
        <dbReference type="EMBL" id="RAL38588.1"/>
    </source>
</evidence>
<feature type="signal peptide" evidence="4">
    <location>
        <begin position="1"/>
        <end position="18"/>
    </location>
</feature>
<dbReference type="PANTHER" id="PTHR35357:SF8">
    <property type="entry name" value="OS01G0111000 PROTEIN"/>
    <property type="match status" value="1"/>
</dbReference>
<dbReference type="EMBL" id="NQVE01000209">
    <property type="protein sequence ID" value="RAL38588.1"/>
    <property type="molecule type" value="Genomic_DNA"/>
</dbReference>
<evidence type="ECO:0000259" key="5">
    <source>
        <dbReference type="SMART" id="SM00856"/>
    </source>
</evidence>
<comment type="caution">
    <text evidence="6">The sequence shown here is derived from an EMBL/GenBank/DDBJ whole genome shotgun (WGS) entry which is preliminary data.</text>
</comment>
<evidence type="ECO:0000256" key="2">
    <source>
        <dbReference type="ARBA" id="ARBA00023157"/>
    </source>
</evidence>
<dbReference type="Proteomes" id="UP000249390">
    <property type="component" value="Unassembled WGS sequence"/>
</dbReference>
<evidence type="ECO:0000256" key="4">
    <source>
        <dbReference type="SAM" id="SignalP"/>
    </source>
</evidence>
<keyword evidence="1 4" id="KW-0732">Signal</keyword>
<gene>
    <name evidence="6" type="ORF">DM860_002566</name>
</gene>
<evidence type="ECO:0000256" key="3">
    <source>
        <dbReference type="ARBA" id="ARBA00038471"/>
    </source>
</evidence>
<keyword evidence="7" id="KW-1185">Reference proteome</keyword>
<keyword evidence="2" id="KW-1015">Disulfide bond</keyword>
<dbReference type="Pfam" id="PF04043">
    <property type="entry name" value="PMEI"/>
    <property type="match status" value="1"/>
</dbReference>
<dbReference type="NCBIfam" id="TIGR01614">
    <property type="entry name" value="PME_inhib"/>
    <property type="match status" value="1"/>
</dbReference>
<dbReference type="InterPro" id="IPR034087">
    <property type="entry name" value="C/VIF1"/>
</dbReference>
<dbReference type="CDD" id="cd15796">
    <property type="entry name" value="CIF_like"/>
    <property type="match status" value="1"/>
</dbReference>
<evidence type="ECO:0000256" key="1">
    <source>
        <dbReference type="ARBA" id="ARBA00022729"/>
    </source>
</evidence>
<sequence>MAVESLISLVTFISTILLLENDQNALITTTCKNTPNYPLCVSTLQSDPRSSAAGADVETLCHVMVSAVRSRADEVTRVTIPELRIAQPRWGGPLSQCYFFYDAVLRADMPQAEAALKSGVPKFAAAGMSDAAKEAENCEAALRDGEITDSPLRGINQNVVELSVVANSIIKTLL</sequence>
<dbReference type="SUPFAM" id="SSF101148">
    <property type="entry name" value="Plant invertase/pectin methylesterase inhibitor"/>
    <property type="match status" value="1"/>
</dbReference>
<feature type="domain" description="Pectinesterase inhibitor" evidence="5">
    <location>
        <begin position="22"/>
        <end position="169"/>
    </location>
</feature>
<reference evidence="6 7" key="1">
    <citation type="submission" date="2018-06" db="EMBL/GenBank/DDBJ databases">
        <title>The Genome of Cuscuta australis (Dodder) Provides Insight into the Evolution of Plant Parasitism.</title>
        <authorList>
            <person name="Liu H."/>
        </authorList>
    </citation>
    <scope>NUCLEOTIDE SEQUENCE [LARGE SCALE GENOMIC DNA]</scope>
    <source>
        <strain evidence="7">cv. Yunnan</strain>
        <tissue evidence="6">Vines</tissue>
    </source>
</reference>
<dbReference type="PANTHER" id="PTHR35357">
    <property type="entry name" value="OS02G0537100 PROTEIN"/>
    <property type="match status" value="1"/>
</dbReference>
<evidence type="ECO:0000313" key="7">
    <source>
        <dbReference type="Proteomes" id="UP000249390"/>
    </source>
</evidence>
<name>A0A328D1T4_9ASTE</name>
<feature type="chain" id="PRO_5016305603" description="Pectinesterase inhibitor domain-containing protein" evidence="4">
    <location>
        <begin position="19"/>
        <end position="174"/>
    </location>
</feature>
<dbReference type="AlphaFoldDB" id="A0A328D1T4"/>
<dbReference type="InterPro" id="IPR006501">
    <property type="entry name" value="Pectinesterase_inhib_dom"/>
</dbReference>
<organism evidence="6 7">
    <name type="scientific">Cuscuta australis</name>
    <dbReference type="NCBI Taxonomy" id="267555"/>
    <lineage>
        <taxon>Eukaryota</taxon>
        <taxon>Viridiplantae</taxon>
        <taxon>Streptophyta</taxon>
        <taxon>Embryophyta</taxon>
        <taxon>Tracheophyta</taxon>
        <taxon>Spermatophyta</taxon>
        <taxon>Magnoliopsida</taxon>
        <taxon>eudicotyledons</taxon>
        <taxon>Gunneridae</taxon>
        <taxon>Pentapetalae</taxon>
        <taxon>asterids</taxon>
        <taxon>lamiids</taxon>
        <taxon>Solanales</taxon>
        <taxon>Convolvulaceae</taxon>
        <taxon>Cuscuteae</taxon>
        <taxon>Cuscuta</taxon>
        <taxon>Cuscuta subgen. Grammica</taxon>
        <taxon>Cuscuta sect. Cleistogrammica</taxon>
    </lineage>
</organism>
<dbReference type="Gene3D" id="1.20.140.40">
    <property type="entry name" value="Invertase/pectin methylesterase inhibitor family protein"/>
    <property type="match status" value="1"/>
</dbReference>
<proteinExistence type="inferred from homology"/>
<accession>A0A328D1T4</accession>